<dbReference type="InterPro" id="IPR011250">
    <property type="entry name" value="OMP/PagP_B-barrel"/>
</dbReference>
<keyword evidence="4" id="KW-1185">Reference proteome</keyword>
<dbReference type="Pfam" id="PF13568">
    <property type="entry name" value="OMP_b-brl_2"/>
    <property type="match status" value="1"/>
</dbReference>
<dbReference type="RefSeq" id="WP_004332081.1">
    <property type="nucleotide sequence ID" value="NZ_ACNN01000005.1"/>
</dbReference>
<reference evidence="3 4" key="1">
    <citation type="submission" date="2009-04" db="EMBL/GenBank/DDBJ databases">
        <authorList>
            <person name="Sebastian Y."/>
            <person name="Madupu R."/>
            <person name="Durkin A.S."/>
            <person name="Torralba M."/>
            <person name="Methe B."/>
            <person name="Sutton G.G."/>
            <person name="Strausberg R.L."/>
            <person name="Nelson K.E."/>
        </authorList>
    </citation>
    <scope>NUCLEOTIDE SEQUENCE [LARGE SCALE GENOMIC DNA]</scope>
    <source>
        <strain evidence="4">ATCC 35406 / DSM 24491 / JCM 8526 / CCUG 16442 / BCRC 14492 / NCTC 13058 / HG 370</strain>
    </source>
</reference>
<evidence type="ECO:0000259" key="2">
    <source>
        <dbReference type="Pfam" id="PF13568"/>
    </source>
</evidence>
<dbReference type="Proteomes" id="UP000004295">
    <property type="component" value="Unassembled WGS sequence"/>
</dbReference>
<keyword evidence="1" id="KW-0732">Signal</keyword>
<dbReference type="AlphaFoldDB" id="C3J863"/>
<dbReference type="EMBL" id="ACNN01000005">
    <property type="protein sequence ID" value="EEN83614.1"/>
    <property type="molecule type" value="Genomic_DNA"/>
</dbReference>
<dbReference type="GeneID" id="93365613"/>
<gene>
    <name evidence="3" type="ORF">POREN0001_1306</name>
</gene>
<comment type="caution">
    <text evidence="3">The sequence shown here is derived from an EMBL/GenBank/DDBJ whole genome shotgun (WGS) entry which is preliminary data.</text>
</comment>
<evidence type="ECO:0000313" key="3">
    <source>
        <dbReference type="EMBL" id="EEN83614.1"/>
    </source>
</evidence>
<accession>C3J863</accession>
<evidence type="ECO:0000313" key="4">
    <source>
        <dbReference type="Proteomes" id="UP000004295"/>
    </source>
</evidence>
<name>C3J863_POREA</name>
<feature type="signal peptide" evidence="1">
    <location>
        <begin position="1"/>
        <end position="23"/>
    </location>
</feature>
<proteinExistence type="predicted"/>
<organism evidence="3 4">
    <name type="scientific">Porphyromonas endodontalis (strain ATCC 35406 / DSM 24491 / JCM 8526 / CCUG 16442 / BCRC 14492 / NCTC 13058 / HG 370)</name>
    <name type="common">Bacteroides endodontalis</name>
    <dbReference type="NCBI Taxonomy" id="553175"/>
    <lineage>
        <taxon>Bacteria</taxon>
        <taxon>Pseudomonadati</taxon>
        <taxon>Bacteroidota</taxon>
        <taxon>Bacteroidia</taxon>
        <taxon>Bacteroidales</taxon>
        <taxon>Porphyromonadaceae</taxon>
        <taxon>Porphyromonas</taxon>
    </lineage>
</organism>
<dbReference type="SUPFAM" id="SSF56925">
    <property type="entry name" value="OMPA-like"/>
    <property type="match status" value="1"/>
</dbReference>
<feature type="domain" description="Outer membrane protein beta-barrel" evidence="2">
    <location>
        <begin position="28"/>
        <end position="198"/>
    </location>
</feature>
<protein>
    <submittedName>
        <fullName evidence="3">Outer membrane insertion signal domain protein</fullName>
    </submittedName>
</protein>
<dbReference type="eggNOG" id="COG3637">
    <property type="taxonomic scope" value="Bacteria"/>
</dbReference>
<sequence>MRRNIIAIAASVIMGMAATSAVAQSSVSTDYGVKAGVNFSGLALSNDFHVLKSQMKPGADFGGFMRINLHSNFAIQPELEFFYRGIGLKAEAGPVSLENKINQWGMQIPIYALGKLQLGNGLLYGGVGPYVGIGFSAKTDEIKKFNNLVKIDPIDLYEKHNDKSALQRWDVGIACQLGYEFTNGIQINAGYKYGFINQIDDIKTSINNVTSKLGFPLQNAAYKAHASVVTVGLGYRF</sequence>
<dbReference type="InterPro" id="IPR025665">
    <property type="entry name" value="Beta-barrel_OMP_2"/>
</dbReference>
<dbReference type="STRING" id="553175.POREN0001_1306"/>
<dbReference type="Gene3D" id="2.40.160.20">
    <property type="match status" value="1"/>
</dbReference>
<evidence type="ECO:0000256" key="1">
    <source>
        <dbReference type="SAM" id="SignalP"/>
    </source>
</evidence>
<feature type="chain" id="PRO_5002926228" evidence="1">
    <location>
        <begin position="24"/>
        <end position="237"/>
    </location>
</feature>